<dbReference type="GO" id="GO:0005667">
    <property type="term" value="C:transcription regulator complex"/>
    <property type="evidence" value="ECO:0007669"/>
    <property type="project" value="TreeGrafter"/>
</dbReference>
<accession>A0A8X6GN39</accession>
<keyword evidence="1" id="KW-0175">Coiled coil</keyword>
<feature type="domain" description="Activating transcription factor 7-interacting protein Fn3" evidence="3">
    <location>
        <begin position="1114"/>
        <end position="1192"/>
    </location>
</feature>
<dbReference type="EMBL" id="BMAO01006304">
    <property type="protein sequence ID" value="GFR07558.1"/>
    <property type="molecule type" value="Genomic_DNA"/>
</dbReference>
<organism evidence="4 5">
    <name type="scientific">Trichonephila clavata</name>
    <name type="common">Joro spider</name>
    <name type="synonym">Nephila clavata</name>
    <dbReference type="NCBI Taxonomy" id="2740835"/>
    <lineage>
        <taxon>Eukaryota</taxon>
        <taxon>Metazoa</taxon>
        <taxon>Ecdysozoa</taxon>
        <taxon>Arthropoda</taxon>
        <taxon>Chelicerata</taxon>
        <taxon>Arachnida</taxon>
        <taxon>Araneae</taxon>
        <taxon>Araneomorphae</taxon>
        <taxon>Entelegynae</taxon>
        <taxon>Araneoidea</taxon>
        <taxon>Nephilidae</taxon>
        <taxon>Trichonephila</taxon>
    </lineage>
</organism>
<evidence type="ECO:0000256" key="1">
    <source>
        <dbReference type="SAM" id="Coils"/>
    </source>
</evidence>
<dbReference type="PANTHER" id="PTHR23210:SF26">
    <property type="entry name" value="ACTIVATING TRANSCRIPTION FACTOR 7-INTERACTING PROTEIN 1"/>
    <property type="match status" value="1"/>
</dbReference>
<feature type="region of interest" description="Disordered" evidence="2">
    <location>
        <begin position="521"/>
        <end position="577"/>
    </location>
</feature>
<feature type="region of interest" description="Disordered" evidence="2">
    <location>
        <begin position="197"/>
        <end position="230"/>
    </location>
</feature>
<dbReference type="GO" id="GO:0006355">
    <property type="term" value="P:regulation of DNA-templated transcription"/>
    <property type="evidence" value="ECO:0007669"/>
    <property type="project" value="TreeGrafter"/>
</dbReference>
<dbReference type="OrthoDB" id="2434995at2759"/>
<feature type="compositionally biased region" description="Polar residues" evidence="2">
    <location>
        <begin position="197"/>
        <end position="207"/>
    </location>
</feature>
<dbReference type="InterPro" id="IPR026085">
    <property type="entry name" value="ATF7-int"/>
</dbReference>
<reference evidence="4" key="1">
    <citation type="submission" date="2020-07" db="EMBL/GenBank/DDBJ databases">
        <title>Multicomponent nature underlies the extraordinary mechanical properties of spider dragline silk.</title>
        <authorList>
            <person name="Kono N."/>
            <person name="Nakamura H."/>
            <person name="Mori M."/>
            <person name="Yoshida Y."/>
            <person name="Ohtoshi R."/>
            <person name="Malay A.D."/>
            <person name="Moran D.A.P."/>
            <person name="Tomita M."/>
            <person name="Numata K."/>
            <person name="Arakawa K."/>
        </authorList>
    </citation>
    <scope>NUCLEOTIDE SEQUENCE</scope>
</reference>
<gene>
    <name evidence="4" type="primary">NCL1_11387</name>
    <name evidence="4" type="ORF">TNCT_565911</name>
</gene>
<feature type="region of interest" description="Disordered" evidence="2">
    <location>
        <begin position="1"/>
        <end position="27"/>
    </location>
</feature>
<name>A0A8X6GN39_TRICU</name>
<dbReference type="GO" id="GO:0003712">
    <property type="term" value="F:transcription coregulator activity"/>
    <property type="evidence" value="ECO:0007669"/>
    <property type="project" value="TreeGrafter"/>
</dbReference>
<dbReference type="InterPro" id="IPR056565">
    <property type="entry name" value="Fn3_ATF7IP"/>
</dbReference>
<sequence length="1196" mass="131466">MELEGTGEKFQKVTNVDSLGDSSSDDFDLDDAIEEFTKEQNKIEKLSDDEIDFLVEEFAEACSSDPNSSVTNKLSPMTILPDSEDHSEPFIEDSKAPDSDNDCLIVEDKSIVKISANQDLNVLPEKNMAKLSPSEPHREALNDNEIEKFVIDAECAIGQQRIEKINVSLSKIIQTVVVGAFNSEILEKVDVPMNQDAELNSGQTNEGLNDANETSLENTNNRSSNNNDILCSQSKAAGDSNIINKLHNDVNSYAENKNFSMTSETTDTSESNNYLNAMTSAKSADEIDVDCCSEEKQCLNDLIIGVCTSVDMSSEVVKPDILIESEKFSSSKVDDSLDVLTDNFEPIDSEFDCFIVKDSSNVITIEDGSKNKLSEKQMNKNFSEASSNKKSEECKVTEIEEIKISRPIKNHDKSVSVMKDEISKELILKEKEVSNKNDVNIENKEINSIVPEKIPDCGTICLKNFEKENVEKNNPASNIDSNLCSVERNVDNTSITSLNSLKNLLHDNDLVNVVLDEKNDSERNNLHSSLENEKTLTTNETSDVKESIPSDVNVDITDSNADFSTLPPDNSTTLDDDSNSKFDLDDIEINACLDDIVSRVCALQQRISEISTQNGDVGAIEDFENISENDENKLGIITSLNSCNSMHNSLPSIKEKFLDTSSHESLEESKKRKLEDVKKPSSINKKIKEDDETFIDFETLVLKILKGIAFSNNFKQFKDATVIKKSLLDYVCLKASRNKFEKDHKRIMLLDIVKDMEDKIHQLEDELLWLHSKRVRLLSAQQGHFQALKYKTDIPMRTVAVNVKIFRECDVPIKAPKEVKKVTCPGQENLRASAVPNSSNKPQINTLEIKPIPPKKDASVSHAQQFIAYKSKPGVVTNNISNPRGMIAPPSSPCFTAKSPNVTVTGNAIASVMNRTPHGITPLPALNAPKQNQPAKGCEVIDLTDEESTSEKLATSSAPVPVSTSSNPLTKVNIPSGLQSGQNVQQVCRQTLIPSLPSGLLGSRVAYIVPSNSGQINSFGRGNVPGSNFMPGANQRVPTLVLRITNPSSVSPLSTVVSTSARLPIVPQTLRSIRSSPLVSSPSSDIVLYSSASKHPAPFPAVPEYSFNPQLKALPPKPSLKGSRSPNAGIILSWSMTLGREHAEIQNYQLFAYQEGAGPILPSLWKKVGDVQALPLPMACTLTQFSEGILHCHISR</sequence>
<feature type="compositionally biased region" description="Basic and acidic residues" evidence="2">
    <location>
        <begin position="1"/>
        <end position="11"/>
    </location>
</feature>
<protein>
    <recommendedName>
        <fullName evidence="3">Activating transcription factor 7-interacting protein Fn3 domain-containing protein</fullName>
    </recommendedName>
</protein>
<dbReference type="GO" id="GO:0005634">
    <property type="term" value="C:nucleus"/>
    <property type="evidence" value="ECO:0007669"/>
    <property type="project" value="TreeGrafter"/>
</dbReference>
<feature type="compositionally biased region" description="Basic and acidic residues" evidence="2">
    <location>
        <begin position="521"/>
        <end position="534"/>
    </location>
</feature>
<evidence type="ECO:0000313" key="5">
    <source>
        <dbReference type="Proteomes" id="UP000887116"/>
    </source>
</evidence>
<dbReference type="Proteomes" id="UP000887116">
    <property type="component" value="Unassembled WGS sequence"/>
</dbReference>
<comment type="caution">
    <text evidence="4">The sequence shown here is derived from an EMBL/GenBank/DDBJ whole genome shotgun (WGS) entry which is preliminary data.</text>
</comment>
<keyword evidence="5" id="KW-1185">Reference proteome</keyword>
<proteinExistence type="predicted"/>
<feature type="compositionally biased region" description="Low complexity" evidence="2">
    <location>
        <begin position="212"/>
        <end position="227"/>
    </location>
</feature>
<dbReference type="Pfam" id="PF16794">
    <property type="entry name" value="fn3_4"/>
    <property type="match status" value="1"/>
</dbReference>
<feature type="compositionally biased region" description="Low complexity" evidence="2">
    <location>
        <begin position="954"/>
        <end position="966"/>
    </location>
</feature>
<evidence type="ECO:0000313" key="4">
    <source>
        <dbReference type="EMBL" id="GFR07558.1"/>
    </source>
</evidence>
<dbReference type="PANTHER" id="PTHR23210">
    <property type="entry name" value="ACTIVATING TRANSCRIPTION FACTOR 7 INTERACTING PROTEIN"/>
    <property type="match status" value="1"/>
</dbReference>
<evidence type="ECO:0000256" key="2">
    <source>
        <dbReference type="SAM" id="MobiDB-lite"/>
    </source>
</evidence>
<feature type="coiled-coil region" evidence="1">
    <location>
        <begin position="746"/>
        <end position="773"/>
    </location>
</feature>
<feature type="region of interest" description="Disordered" evidence="2">
    <location>
        <begin position="946"/>
        <end position="967"/>
    </location>
</feature>
<evidence type="ECO:0000259" key="3">
    <source>
        <dbReference type="Pfam" id="PF16794"/>
    </source>
</evidence>
<dbReference type="AlphaFoldDB" id="A0A8X6GN39"/>